<proteinExistence type="inferred from homology"/>
<dbReference type="InterPro" id="IPR000109">
    <property type="entry name" value="POT_fam"/>
</dbReference>
<comment type="similarity">
    <text evidence="6">Belongs to the major facilitator superfamily. Phosphate:H(+) symporter (TC 2.A.1.9) family.</text>
</comment>
<gene>
    <name evidence="8" type="ORF">LIER_22362</name>
</gene>
<dbReference type="Gene3D" id="1.20.1250.20">
    <property type="entry name" value="MFS general substrate transporter like domains"/>
    <property type="match status" value="1"/>
</dbReference>
<feature type="transmembrane region" description="Helical" evidence="7">
    <location>
        <begin position="473"/>
        <end position="491"/>
    </location>
</feature>
<comment type="caution">
    <text evidence="8">The sequence shown here is derived from an EMBL/GenBank/DDBJ whole genome shotgun (WGS) entry which is preliminary data.</text>
</comment>
<keyword evidence="4 7" id="KW-1133">Transmembrane helix</keyword>
<protein>
    <submittedName>
        <fullName evidence="8">Transporter</fullName>
    </submittedName>
</protein>
<dbReference type="GO" id="GO:0022857">
    <property type="term" value="F:transmembrane transporter activity"/>
    <property type="evidence" value="ECO:0007669"/>
    <property type="project" value="InterPro"/>
</dbReference>
<dbReference type="GO" id="GO:0016020">
    <property type="term" value="C:membrane"/>
    <property type="evidence" value="ECO:0007669"/>
    <property type="project" value="UniProtKB-SubCell"/>
</dbReference>
<evidence type="ECO:0000256" key="5">
    <source>
        <dbReference type="ARBA" id="ARBA00023136"/>
    </source>
</evidence>
<dbReference type="SUPFAM" id="SSF103473">
    <property type="entry name" value="MFS general substrate transporter"/>
    <property type="match status" value="1"/>
</dbReference>
<feature type="transmembrane region" description="Helical" evidence="7">
    <location>
        <begin position="439"/>
        <end position="461"/>
    </location>
</feature>
<evidence type="ECO:0000256" key="3">
    <source>
        <dbReference type="ARBA" id="ARBA00022692"/>
    </source>
</evidence>
<evidence type="ECO:0000256" key="7">
    <source>
        <dbReference type="SAM" id="Phobius"/>
    </source>
</evidence>
<feature type="transmembrane region" description="Helical" evidence="7">
    <location>
        <begin position="206"/>
        <end position="228"/>
    </location>
</feature>
<feature type="transmembrane region" description="Helical" evidence="7">
    <location>
        <begin position="86"/>
        <end position="108"/>
    </location>
</feature>
<keyword evidence="3 7" id="KW-0812">Transmembrane</keyword>
<keyword evidence="5 7" id="KW-0472">Membrane</keyword>
<evidence type="ECO:0000256" key="6">
    <source>
        <dbReference type="ARBA" id="ARBA00044504"/>
    </source>
</evidence>
<dbReference type="InterPro" id="IPR036259">
    <property type="entry name" value="MFS_trans_sf"/>
</dbReference>
<comment type="similarity">
    <text evidence="2">Belongs to the major facilitator superfamily. Proton-dependent oligopeptide transporter (POT/PTR) (TC 2.A.17) family.</text>
</comment>
<feature type="transmembrane region" description="Helical" evidence="7">
    <location>
        <begin position="21"/>
        <end position="48"/>
    </location>
</feature>
<organism evidence="8 9">
    <name type="scientific">Lithospermum erythrorhizon</name>
    <name type="common">Purple gromwell</name>
    <name type="synonym">Lithospermum officinale var. erythrorhizon</name>
    <dbReference type="NCBI Taxonomy" id="34254"/>
    <lineage>
        <taxon>Eukaryota</taxon>
        <taxon>Viridiplantae</taxon>
        <taxon>Streptophyta</taxon>
        <taxon>Embryophyta</taxon>
        <taxon>Tracheophyta</taxon>
        <taxon>Spermatophyta</taxon>
        <taxon>Magnoliopsida</taxon>
        <taxon>eudicotyledons</taxon>
        <taxon>Gunneridae</taxon>
        <taxon>Pentapetalae</taxon>
        <taxon>asterids</taxon>
        <taxon>lamiids</taxon>
        <taxon>Boraginales</taxon>
        <taxon>Boraginaceae</taxon>
        <taxon>Boraginoideae</taxon>
        <taxon>Lithospermeae</taxon>
        <taxon>Lithospermum</taxon>
    </lineage>
</organism>
<evidence type="ECO:0000256" key="1">
    <source>
        <dbReference type="ARBA" id="ARBA00004141"/>
    </source>
</evidence>
<name>A0AAV3QUX8_LITER</name>
<dbReference type="Proteomes" id="UP001454036">
    <property type="component" value="Unassembled WGS sequence"/>
</dbReference>
<evidence type="ECO:0000256" key="2">
    <source>
        <dbReference type="ARBA" id="ARBA00005982"/>
    </source>
</evidence>
<dbReference type="PANTHER" id="PTHR11654">
    <property type="entry name" value="OLIGOPEPTIDE TRANSPORTER-RELATED"/>
    <property type="match status" value="1"/>
</dbReference>
<feature type="transmembrane region" description="Helical" evidence="7">
    <location>
        <begin position="521"/>
        <end position="540"/>
    </location>
</feature>
<evidence type="ECO:0000256" key="4">
    <source>
        <dbReference type="ARBA" id="ARBA00022989"/>
    </source>
</evidence>
<evidence type="ECO:0000313" key="8">
    <source>
        <dbReference type="EMBL" id="GAA0167423.1"/>
    </source>
</evidence>
<dbReference type="EMBL" id="BAABME010006091">
    <property type="protein sequence ID" value="GAA0167423.1"/>
    <property type="molecule type" value="Genomic_DNA"/>
</dbReference>
<comment type="subcellular location">
    <subcellularLocation>
        <location evidence="1">Membrane</location>
        <topology evidence="1">Multi-pass membrane protein</topology>
    </subcellularLocation>
</comment>
<feature type="transmembrane region" description="Helical" evidence="7">
    <location>
        <begin position="400"/>
        <end position="419"/>
    </location>
</feature>
<evidence type="ECO:0000313" key="9">
    <source>
        <dbReference type="Proteomes" id="UP001454036"/>
    </source>
</evidence>
<accession>A0AAV3QUX8</accession>
<sequence length="565" mass="63145">MGEENQPTMSKDNNKGGFRATFFIYGLTALDNMGFVANVASLLLYFMGVMHYDLPGAANTLTNFMGATFLLTMIGGFISDTYINRFLTCIIFGLIEIMALVLMTIQAYEDKLHPEPCLNKSICIQGKQAAMLYVSLCLLALGCGGVRGALPALGADQFNEKDPKEVKSLASYFNYLVLSVVLGSSIGVTFLVYLSTNPNNKEWWKGFLICTVATFVGFAILVAGKNFYRLQNPNKDSPLVSIAQVLVVAIKNRKLSIPDKPEELYEIHEKDLILGPKILHTEQFRCLDKAAIFQKDTQPARWKICTVTQIEEVKVVTRMLPIIASTIIMNTCLAQLQTFSVAQASRMDRFIGKFEVSAASIPAIPLIMMCILIPIYDILFVPFARKITKHPAGITQLQRVGVGLVLSALSMAMAAIIEVKRKNASLRNPLKPISVFWLSFQYGIFGIADMFTLVGLMEFFYKEAPMGMRSLSTSFTFISLSFGYFLSSIFVDSINVVTQKITPSKQGWLHGLDIDRNQLNLFYWFLAILSSLNFVNYLFWSYWYKYKSEDDDDKVLEAAAVKTDG</sequence>
<reference evidence="8 9" key="1">
    <citation type="submission" date="2024-01" db="EMBL/GenBank/DDBJ databases">
        <title>The complete chloroplast genome sequence of Lithospermum erythrorhizon: insights into the phylogenetic relationship among Boraginaceae species and the maternal lineages of purple gromwells.</title>
        <authorList>
            <person name="Okada T."/>
            <person name="Watanabe K."/>
        </authorList>
    </citation>
    <scope>NUCLEOTIDE SEQUENCE [LARGE SCALE GENOMIC DNA]</scope>
</reference>
<dbReference type="AlphaFoldDB" id="A0AAV3QUX8"/>
<feature type="transmembrane region" description="Helical" evidence="7">
    <location>
        <begin position="171"/>
        <end position="194"/>
    </location>
</feature>
<feature type="transmembrane region" description="Helical" evidence="7">
    <location>
        <begin position="359"/>
        <end position="379"/>
    </location>
</feature>
<feature type="transmembrane region" description="Helical" evidence="7">
    <location>
        <begin position="128"/>
        <end position="150"/>
    </location>
</feature>
<dbReference type="Pfam" id="PF00854">
    <property type="entry name" value="PTR2"/>
    <property type="match status" value="1"/>
</dbReference>
<keyword evidence="9" id="KW-1185">Reference proteome</keyword>
<feature type="transmembrane region" description="Helical" evidence="7">
    <location>
        <begin position="60"/>
        <end position="79"/>
    </location>
</feature>